<feature type="region of interest" description="Disordered" evidence="9">
    <location>
        <begin position="346"/>
        <end position="398"/>
    </location>
</feature>
<dbReference type="InterPro" id="IPR014001">
    <property type="entry name" value="Helicase_ATP-bd"/>
</dbReference>
<keyword evidence="4" id="KW-0378">Hydrolase</keyword>
<keyword evidence="8" id="KW-0539">Nucleus</keyword>
<feature type="region of interest" description="Disordered" evidence="9">
    <location>
        <begin position="1051"/>
        <end position="1083"/>
    </location>
</feature>
<dbReference type="PROSITE" id="PS51194">
    <property type="entry name" value="HELICASE_CTER"/>
    <property type="match status" value="1"/>
</dbReference>
<accession>A0AAW1PJG1</accession>
<evidence type="ECO:0000256" key="1">
    <source>
        <dbReference type="ARBA" id="ARBA00004123"/>
    </source>
</evidence>
<feature type="compositionally biased region" description="Polar residues" evidence="9">
    <location>
        <begin position="68"/>
        <end position="84"/>
    </location>
</feature>
<dbReference type="InterPro" id="IPR001650">
    <property type="entry name" value="Helicase_C-like"/>
</dbReference>
<dbReference type="Pfam" id="PF24580">
    <property type="entry name" value="DUF7607"/>
    <property type="match status" value="1"/>
</dbReference>
<feature type="compositionally biased region" description="Low complexity" evidence="9">
    <location>
        <begin position="150"/>
        <end position="179"/>
    </location>
</feature>
<evidence type="ECO:0000313" key="13">
    <source>
        <dbReference type="Proteomes" id="UP001489004"/>
    </source>
</evidence>
<feature type="region of interest" description="Disordered" evidence="9">
    <location>
        <begin position="1599"/>
        <end position="1675"/>
    </location>
</feature>
<keyword evidence="13" id="KW-1185">Reference proteome</keyword>
<feature type="compositionally biased region" description="Basic and acidic residues" evidence="9">
    <location>
        <begin position="42"/>
        <end position="61"/>
    </location>
</feature>
<sequence>MTVAALPDDIAALHARKQKLAEEREQRLAAAEAEFAARKAAIEAEHRAAEDEDPGDVREEVTSPFRGHSQQPAASGNPAPQQRSLNRERKATGKFPKRVVPQSIHSQPAATAAASALSPAQQPADADGAMPLPGGPSTASVQANSHLEGRGAAPLPGGPEAAAVVEEGPSEAAAAAPALPEDISDTRTFFMFRASRSRSSARKLGRRIPARLWQAKGLTPPELNPPGAAAVALRTRLRPIRTNCLAVIKEADPAWWAYLLGSESRAWAEARDRQQALKNRFLPRKWPVWRREYAAAAGLMLPELLESDEESEEDVGAFGIRQGPLGDGEASRAAFDEDAGAVVLPEYGEMSGDLTSLSDSDDEDDTRRLRKKDRSGSESSGGSDLEDAESARSEPDPAELLSDALARLSARAGLPLDPDSSELAALVEAAMQQCSGLAACRSSAEQALVQRRMGETFAAIVAALEGFEQQWREKQKPALQRKAHSIWLAGRSRLGTLETWQDELRHWQQRLLNFAQEIATTHVQSGARSLKGIRRQCESLRTTFDDILEYLVKLKTCEQADAPERPEAQPVLPHRKKQRRMGTGDAVHAEGADLAEQAEGAAFIDADDEGLGSPQGRKEQLAGQKRSEEEEGGEALPDASASPAVHAAAEEPSMDLSETPSSGAAAELDTNGQPELPEPASDVADGGDGADRDAEAGNPNAATSPLKLPAAGLDQDEPMGIAAPHQDPVNSPQAMQQLSSPAETGSRDGRARTAKPLDPVLVTRSPSDDVEDIDIVAVADLSPGAVVEVHVSCSQHAGRSRPIWRRAHLLRQTADSSVVAFLEEPDQEVSKPRSHIRPIPPNSAFITEPSALQWGRVIETIINPDPPRASWCGVVACTVPAVWTDKASAPGSKSGHAPGVRIGQVVDLLNKRRSHPAEPPHSEQVIAHMSVQASDTLFSITAGMLASQRVRRPQEWDRTRSMWLDSSFTADELASLYRAVRPTFKGETIVRPADKRRDEAAVGWLSEQAEAAGMDNTQVLPEGLQNAFVRKYLACRPCAKFAKAFKRMAPAPKKPRLPSKGDWAAADAGRAPPTPRKRAAHRDTAEDPLLLELRAAGAGLFGGGAASRRKAKAPSKKRAGVLLGEDGEELPSVRAAKKRQERADKMDQLTTRAAERRNKRQSLTNTAARNMVLSQGHEQAGHDSKAQPLQEGDSKVLVAGSIAKALKPHQWEGMRFLWRNIVENHLVDDDGEDPGGCILAHSMGLGKSIQTIAFLHTYHTYIKGERTIIVAPANVLHNWKDEFKRWLPPPSANVSEIALDKVFVCDKKQEGVREWHHVGGGAVLIISFQRFAGMATKRAAGKAGRDRPRLTPKEEDGAINPSVADRKAQEEAKRAAEEAELCGMLLNGASVVIADEAHEIKNRETLINSALNRIKTAKRIALTGYPLQNKLDEYYTMICWVKDDLMGDARDFHETFTNPITAGQKKDSSAAERREMAKNLSVLHDLTSDFIHRKGPELLQLELPPKLDHVLLLRLHPLQSKLYAKYIKLSAGGRDLFRDAGMLHKLCDQPADFLAKLRDVVSGKPVELDFATDADADGDGKPDQVPVVIPSSAADVGMDEAGILDPAPSSSCGAASRPLVTAQQPGGAVNNSHGGAGTGQENHGTSEASASGEPQQKAGAGKKRGRKAKGAKETKVTKPFSAVMAQELLKVADAELNGQPLGTLISPKAAVITQLLQICRERGDRLVVFSQWLETLNDIEQTLQQLLGWRKEREYLRLDGHTNSKKRQADINNFNRRDSPAQVYLLSTKAGSLGINLTTACRMVIFDEPWNPVHNAQAIARIYRYGQTQPTYVYRLLYKSAIDQRVYRRNVDKEGLFKRVVDNKTVKGMNSLEDIDIYAYEEPAAPAPVHILGLAESTSDEALARMLRADMAKDAWIADVEDHRKNLPEDPTQVLTMLEKVQAARQFAEKETATDKCRAPTGKPVKNKRLLRLAKVYKEDTALEQAEQKALAELQDDDDQPGPSTAPAAANHGIGTPSQPRETVSQAPANRAATPQGVPHRVPSAVKPSTSAAGGIPLLPGADPAAVLARQLSADARSQQLKAAAKPSEHAGGSLGDLVAGGCNRFVSNARGVLPTGCIAECNA</sequence>
<feature type="compositionally biased region" description="Basic residues" evidence="9">
    <location>
        <begin position="1660"/>
        <end position="1669"/>
    </location>
</feature>
<evidence type="ECO:0000256" key="9">
    <source>
        <dbReference type="SAM" id="MobiDB-lite"/>
    </source>
</evidence>
<dbReference type="GO" id="GO:0004386">
    <property type="term" value="F:helicase activity"/>
    <property type="evidence" value="ECO:0007669"/>
    <property type="project" value="UniProtKB-KW"/>
</dbReference>
<dbReference type="Pfam" id="PF00176">
    <property type="entry name" value="SNF2-rel_dom"/>
    <property type="match status" value="1"/>
</dbReference>
<keyword evidence="5" id="KW-0347">Helicase</keyword>
<dbReference type="InterPro" id="IPR027417">
    <property type="entry name" value="P-loop_NTPase"/>
</dbReference>
<name>A0AAW1PJG1_9CHLO</name>
<dbReference type="PANTHER" id="PTHR45797">
    <property type="entry name" value="RAD54-LIKE"/>
    <property type="match status" value="1"/>
</dbReference>
<proteinExistence type="inferred from homology"/>
<evidence type="ECO:0000313" key="12">
    <source>
        <dbReference type="EMBL" id="KAK9810003.1"/>
    </source>
</evidence>
<dbReference type="GO" id="GO:0016887">
    <property type="term" value="F:ATP hydrolysis activity"/>
    <property type="evidence" value="ECO:0007669"/>
    <property type="project" value="InterPro"/>
</dbReference>
<evidence type="ECO:0000256" key="8">
    <source>
        <dbReference type="ARBA" id="ARBA00023242"/>
    </source>
</evidence>
<feature type="compositionally biased region" description="Basic and acidic residues" evidence="9">
    <location>
        <begin position="616"/>
        <end position="628"/>
    </location>
</feature>
<feature type="compositionally biased region" description="Low complexity" evidence="9">
    <location>
        <begin position="106"/>
        <end position="126"/>
    </location>
</feature>
<dbReference type="InterPro" id="IPR056026">
    <property type="entry name" value="DUF7607"/>
</dbReference>
<feature type="domain" description="Helicase ATP-binding" evidence="10">
    <location>
        <begin position="1228"/>
        <end position="1444"/>
    </location>
</feature>
<dbReference type="Gene3D" id="3.40.50.10810">
    <property type="entry name" value="Tandem AAA-ATPase domain"/>
    <property type="match status" value="1"/>
</dbReference>
<dbReference type="SMART" id="SM00490">
    <property type="entry name" value="HELICc"/>
    <property type="match status" value="1"/>
</dbReference>
<protein>
    <submittedName>
        <fullName evidence="12">Uncharacterized protein</fullName>
    </submittedName>
</protein>
<dbReference type="InterPro" id="IPR049730">
    <property type="entry name" value="SNF2/RAD54-like_C"/>
</dbReference>
<dbReference type="Gene3D" id="3.40.50.300">
    <property type="entry name" value="P-loop containing nucleotide triphosphate hydrolases"/>
    <property type="match status" value="1"/>
</dbReference>
<evidence type="ECO:0000256" key="3">
    <source>
        <dbReference type="ARBA" id="ARBA00022741"/>
    </source>
</evidence>
<dbReference type="CDD" id="cd18793">
    <property type="entry name" value="SF2_C_SNF"/>
    <property type="match status" value="1"/>
</dbReference>
<dbReference type="GO" id="GO:0005524">
    <property type="term" value="F:ATP binding"/>
    <property type="evidence" value="ECO:0007669"/>
    <property type="project" value="UniProtKB-KW"/>
</dbReference>
<feature type="compositionally biased region" description="Polar residues" evidence="9">
    <location>
        <begin position="728"/>
        <end position="743"/>
    </location>
</feature>
<dbReference type="PANTHER" id="PTHR45797:SF1">
    <property type="entry name" value="HELICASE ARIP4"/>
    <property type="match status" value="1"/>
</dbReference>
<reference evidence="12 13" key="1">
    <citation type="journal article" date="2024" name="Nat. Commun.">
        <title>Phylogenomics reveals the evolutionary origins of lichenization in chlorophyte algae.</title>
        <authorList>
            <person name="Puginier C."/>
            <person name="Libourel C."/>
            <person name="Otte J."/>
            <person name="Skaloud P."/>
            <person name="Haon M."/>
            <person name="Grisel S."/>
            <person name="Petersen M."/>
            <person name="Berrin J.G."/>
            <person name="Delaux P.M."/>
            <person name="Dal Grande F."/>
            <person name="Keller J."/>
        </authorList>
    </citation>
    <scope>NUCLEOTIDE SEQUENCE [LARGE SCALE GENOMIC DNA]</scope>
    <source>
        <strain evidence="12 13">SAG 2043</strain>
    </source>
</reference>
<evidence type="ECO:0000256" key="4">
    <source>
        <dbReference type="ARBA" id="ARBA00022801"/>
    </source>
</evidence>
<feature type="region of interest" description="Disordered" evidence="9">
    <location>
        <begin position="606"/>
        <end position="765"/>
    </location>
</feature>
<gene>
    <name evidence="12" type="ORF">WJX72_003200</name>
</gene>
<feature type="compositionally biased region" description="Polar residues" evidence="9">
    <location>
        <begin position="2016"/>
        <end position="2028"/>
    </location>
</feature>
<feature type="region of interest" description="Disordered" evidence="9">
    <location>
        <begin position="1993"/>
        <end position="2057"/>
    </location>
</feature>
<feature type="compositionally biased region" description="Low complexity" evidence="9">
    <location>
        <begin position="639"/>
        <end position="651"/>
    </location>
</feature>
<feature type="region of interest" description="Disordered" evidence="9">
    <location>
        <begin position="1339"/>
        <end position="1372"/>
    </location>
</feature>
<evidence type="ECO:0000259" key="10">
    <source>
        <dbReference type="PROSITE" id="PS51192"/>
    </source>
</evidence>
<dbReference type="SUPFAM" id="SSF52540">
    <property type="entry name" value="P-loop containing nucleoside triphosphate hydrolases"/>
    <property type="match status" value="2"/>
</dbReference>
<feature type="region of interest" description="Disordered" evidence="9">
    <location>
        <begin position="42"/>
        <end position="179"/>
    </location>
</feature>
<comment type="similarity">
    <text evidence="2">Belongs to the SNF2/RAD54 helicase family.</text>
</comment>
<feature type="compositionally biased region" description="Polar residues" evidence="9">
    <location>
        <begin position="1621"/>
        <end position="1654"/>
    </location>
</feature>
<dbReference type="EMBL" id="JALJOR010000010">
    <property type="protein sequence ID" value="KAK9810003.1"/>
    <property type="molecule type" value="Genomic_DNA"/>
</dbReference>
<dbReference type="InterPro" id="IPR038718">
    <property type="entry name" value="SNF2-like_sf"/>
</dbReference>
<evidence type="ECO:0000256" key="7">
    <source>
        <dbReference type="ARBA" id="ARBA00023125"/>
    </source>
</evidence>
<organism evidence="12 13">
    <name type="scientific">[Myrmecia] bisecta</name>
    <dbReference type="NCBI Taxonomy" id="41462"/>
    <lineage>
        <taxon>Eukaryota</taxon>
        <taxon>Viridiplantae</taxon>
        <taxon>Chlorophyta</taxon>
        <taxon>core chlorophytes</taxon>
        <taxon>Trebouxiophyceae</taxon>
        <taxon>Trebouxiales</taxon>
        <taxon>Trebouxiaceae</taxon>
        <taxon>Myrmecia</taxon>
    </lineage>
</organism>
<keyword evidence="7" id="KW-0238">DNA-binding</keyword>
<feature type="compositionally biased region" description="Basic and acidic residues" evidence="9">
    <location>
        <begin position="1343"/>
        <end position="1356"/>
    </location>
</feature>
<keyword evidence="6" id="KW-0067">ATP-binding</keyword>
<dbReference type="GO" id="GO:0003677">
    <property type="term" value="F:DNA binding"/>
    <property type="evidence" value="ECO:0007669"/>
    <property type="project" value="UniProtKB-KW"/>
</dbReference>
<dbReference type="InterPro" id="IPR000330">
    <property type="entry name" value="SNF2_N"/>
</dbReference>
<feature type="region of interest" description="Disordered" evidence="9">
    <location>
        <begin position="561"/>
        <end position="587"/>
    </location>
</feature>
<evidence type="ECO:0000256" key="2">
    <source>
        <dbReference type="ARBA" id="ARBA00007025"/>
    </source>
</evidence>
<evidence type="ECO:0000256" key="6">
    <source>
        <dbReference type="ARBA" id="ARBA00022840"/>
    </source>
</evidence>
<dbReference type="Pfam" id="PF00271">
    <property type="entry name" value="Helicase_C"/>
    <property type="match status" value="1"/>
</dbReference>
<dbReference type="SMART" id="SM00487">
    <property type="entry name" value="DEXDc"/>
    <property type="match status" value="1"/>
</dbReference>
<keyword evidence="3" id="KW-0547">Nucleotide-binding</keyword>
<feature type="compositionally biased region" description="Basic residues" evidence="9">
    <location>
        <begin position="1107"/>
        <end position="1119"/>
    </location>
</feature>
<dbReference type="GO" id="GO:0005634">
    <property type="term" value="C:nucleus"/>
    <property type="evidence" value="ECO:0007669"/>
    <property type="project" value="UniProtKB-SubCell"/>
</dbReference>
<feature type="region of interest" description="Disordered" evidence="9">
    <location>
        <begin position="1102"/>
        <end position="1167"/>
    </location>
</feature>
<comment type="subcellular location">
    <subcellularLocation>
        <location evidence="1">Nucleus</location>
    </subcellularLocation>
</comment>
<comment type="caution">
    <text evidence="12">The sequence shown here is derived from an EMBL/GenBank/DDBJ whole genome shotgun (WGS) entry which is preliminary data.</text>
</comment>
<dbReference type="Proteomes" id="UP001489004">
    <property type="component" value="Unassembled WGS sequence"/>
</dbReference>
<evidence type="ECO:0000256" key="5">
    <source>
        <dbReference type="ARBA" id="ARBA00022806"/>
    </source>
</evidence>
<dbReference type="PROSITE" id="PS51192">
    <property type="entry name" value="HELICASE_ATP_BIND_1"/>
    <property type="match status" value="1"/>
</dbReference>
<dbReference type="InterPro" id="IPR044574">
    <property type="entry name" value="ARIP4-like"/>
</dbReference>
<evidence type="ECO:0000259" key="11">
    <source>
        <dbReference type="PROSITE" id="PS51194"/>
    </source>
</evidence>
<feature type="domain" description="Helicase C-terminal" evidence="11">
    <location>
        <begin position="1711"/>
        <end position="1873"/>
    </location>
</feature>